<organism evidence="2 3">
    <name type="scientific">Eumeta variegata</name>
    <name type="common">Bagworm moth</name>
    <name type="synonym">Eumeta japonica</name>
    <dbReference type="NCBI Taxonomy" id="151549"/>
    <lineage>
        <taxon>Eukaryota</taxon>
        <taxon>Metazoa</taxon>
        <taxon>Ecdysozoa</taxon>
        <taxon>Arthropoda</taxon>
        <taxon>Hexapoda</taxon>
        <taxon>Insecta</taxon>
        <taxon>Pterygota</taxon>
        <taxon>Neoptera</taxon>
        <taxon>Endopterygota</taxon>
        <taxon>Lepidoptera</taxon>
        <taxon>Glossata</taxon>
        <taxon>Ditrysia</taxon>
        <taxon>Tineoidea</taxon>
        <taxon>Psychidae</taxon>
        <taxon>Oiketicinae</taxon>
        <taxon>Eumeta</taxon>
    </lineage>
</organism>
<feature type="region of interest" description="Disordered" evidence="1">
    <location>
        <begin position="1"/>
        <end position="32"/>
    </location>
</feature>
<accession>A0A4C1Z588</accession>
<comment type="caution">
    <text evidence="2">The sequence shown here is derived from an EMBL/GenBank/DDBJ whole genome shotgun (WGS) entry which is preliminary data.</text>
</comment>
<feature type="compositionally biased region" description="Basic and acidic residues" evidence="1">
    <location>
        <begin position="19"/>
        <end position="28"/>
    </location>
</feature>
<sequence>MKSRKKLARGKISAGRKYIPSEEEKANSDYETNTQTRSQFIALTSAALKDYKATCERILRVNQDKFETRLTAALENAETAINDNDSQTTLRGKNSIIHMAAYSETNGLVALEEEQTDHTERPKYITPLYDSIVVTARCTRVALKEQILRWQKPSSNVKLP</sequence>
<keyword evidence="3" id="KW-1185">Reference proteome</keyword>
<evidence type="ECO:0000313" key="3">
    <source>
        <dbReference type="Proteomes" id="UP000299102"/>
    </source>
</evidence>
<dbReference type="Proteomes" id="UP000299102">
    <property type="component" value="Unassembled WGS sequence"/>
</dbReference>
<gene>
    <name evidence="2" type="ORF">EVAR_90978_1</name>
</gene>
<reference evidence="2 3" key="1">
    <citation type="journal article" date="2019" name="Commun. Biol.">
        <title>The bagworm genome reveals a unique fibroin gene that provides high tensile strength.</title>
        <authorList>
            <person name="Kono N."/>
            <person name="Nakamura H."/>
            <person name="Ohtoshi R."/>
            <person name="Tomita M."/>
            <person name="Numata K."/>
            <person name="Arakawa K."/>
        </authorList>
    </citation>
    <scope>NUCLEOTIDE SEQUENCE [LARGE SCALE GENOMIC DNA]</scope>
</reference>
<evidence type="ECO:0000313" key="2">
    <source>
        <dbReference type="EMBL" id="GBP82343.1"/>
    </source>
</evidence>
<protein>
    <submittedName>
        <fullName evidence="2">Uncharacterized protein</fullName>
    </submittedName>
</protein>
<dbReference type="EMBL" id="BGZK01001559">
    <property type="protein sequence ID" value="GBP82343.1"/>
    <property type="molecule type" value="Genomic_DNA"/>
</dbReference>
<proteinExistence type="predicted"/>
<name>A0A4C1Z588_EUMVA</name>
<evidence type="ECO:0000256" key="1">
    <source>
        <dbReference type="SAM" id="MobiDB-lite"/>
    </source>
</evidence>
<dbReference type="AlphaFoldDB" id="A0A4C1Z588"/>